<evidence type="ECO:0000256" key="8">
    <source>
        <dbReference type="SAM" id="MobiDB-lite"/>
    </source>
</evidence>
<dbReference type="Pfam" id="PF01694">
    <property type="entry name" value="Rhomboid"/>
    <property type="match status" value="1"/>
</dbReference>
<feature type="transmembrane region" description="Helical" evidence="9">
    <location>
        <begin position="751"/>
        <end position="772"/>
    </location>
</feature>
<dbReference type="Gene3D" id="1.20.1540.10">
    <property type="entry name" value="Rhomboid-like"/>
    <property type="match status" value="1"/>
</dbReference>
<keyword evidence="6 9" id="KW-0472">Membrane</keyword>
<feature type="compositionally biased region" description="Gly residues" evidence="8">
    <location>
        <begin position="412"/>
        <end position="421"/>
    </location>
</feature>
<dbReference type="InterPro" id="IPR050925">
    <property type="entry name" value="Rhomboid_protease_S54"/>
</dbReference>
<evidence type="ECO:0000256" key="4">
    <source>
        <dbReference type="ARBA" id="ARBA00022801"/>
    </source>
</evidence>
<evidence type="ECO:0000256" key="3">
    <source>
        <dbReference type="ARBA" id="ARBA00022692"/>
    </source>
</evidence>
<dbReference type="PANTHER" id="PTHR43731">
    <property type="entry name" value="RHOMBOID PROTEASE"/>
    <property type="match status" value="1"/>
</dbReference>
<dbReference type="Pfam" id="PF00010">
    <property type="entry name" value="HLH"/>
    <property type="match status" value="1"/>
</dbReference>
<keyword evidence="7" id="KW-0175">Coiled coil</keyword>
<dbReference type="GO" id="GO:0004252">
    <property type="term" value="F:serine-type endopeptidase activity"/>
    <property type="evidence" value="ECO:0007669"/>
    <property type="project" value="InterPro"/>
</dbReference>
<proteinExistence type="inferred from homology"/>
<feature type="region of interest" description="Disordered" evidence="8">
    <location>
        <begin position="316"/>
        <end position="428"/>
    </location>
</feature>
<feature type="transmembrane region" description="Helical" evidence="9">
    <location>
        <begin position="686"/>
        <end position="705"/>
    </location>
</feature>
<dbReference type="Gene3D" id="4.10.280.10">
    <property type="entry name" value="Helix-loop-helix DNA-binding domain"/>
    <property type="match status" value="1"/>
</dbReference>
<feature type="domain" description="BHLH" evidence="10">
    <location>
        <begin position="89"/>
        <end position="143"/>
    </location>
</feature>
<dbReference type="GO" id="GO:0046983">
    <property type="term" value="F:protein dimerization activity"/>
    <property type="evidence" value="ECO:0007669"/>
    <property type="project" value="InterPro"/>
</dbReference>
<evidence type="ECO:0000313" key="11">
    <source>
        <dbReference type="EMBL" id="KAG9066317.1"/>
    </source>
</evidence>
<feature type="transmembrane region" description="Helical" evidence="9">
    <location>
        <begin position="596"/>
        <end position="614"/>
    </location>
</feature>
<dbReference type="EMBL" id="JAHRHY010000010">
    <property type="protein sequence ID" value="KAG9066317.1"/>
    <property type="molecule type" value="Genomic_DNA"/>
</dbReference>
<keyword evidence="12" id="KW-1185">Reference proteome</keyword>
<dbReference type="InterPro" id="IPR022764">
    <property type="entry name" value="Peptidase_S54_rhomboid_dom"/>
</dbReference>
<feature type="coiled-coil region" evidence="7">
    <location>
        <begin position="133"/>
        <end position="160"/>
    </location>
</feature>
<protein>
    <recommendedName>
        <fullName evidence="10">BHLH domain-containing protein</fullName>
    </recommendedName>
</protein>
<evidence type="ECO:0000256" key="1">
    <source>
        <dbReference type="ARBA" id="ARBA00004141"/>
    </source>
</evidence>
<feature type="region of interest" description="Disordered" evidence="8">
    <location>
        <begin position="181"/>
        <end position="282"/>
    </location>
</feature>
<organism evidence="11 12">
    <name type="scientific">Linnemannia hyalina</name>
    <dbReference type="NCBI Taxonomy" id="64524"/>
    <lineage>
        <taxon>Eukaryota</taxon>
        <taxon>Fungi</taxon>
        <taxon>Fungi incertae sedis</taxon>
        <taxon>Mucoromycota</taxon>
        <taxon>Mortierellomycotina</taxon>
        <taxon>Mortierellomycetes</taxon>
        <taxon>Mortierellales</taxon>
        <taxon>Mortierellaceae</taxon>
        <taxon>Linnemannia</taxon>
    </lineage>
</organism>
<feature type="compositionally biased region" description="Low complexity" evidence="8">
    <location>
        <begin position="332"/>
        <end position="350"/>
    </location>
</feature>
<evidence type="ECO:0000313" key="12">
    <source>
        <dbReference type="Proteomes" id="UP000707451"/>
    </source>
</evidence>
<dbReference type="OrthoDB" id="418595at2759"/>
<gene>
    <name evidence="11" type="ORF">KI688_001540</name>
</gene>
<dbReference type="SUPFAM" id="SSF47459">
    <property type="entry name" value="HLH, helix-loop-helix DNA-binding domain"/>
    <property type="match status" value="1"/>
</dbReference>
<dbReference type="InterPro" id="IPR036638">
    <property type="entry name" value="HLH_DNA-bd_sf"/>
</dbReference>
<feature type="compositionally biased region" description="Polar residues" evidence="8">
    <location>
        <begin position="246"/>
        <end position="276"/>
    </location>
</feature>
<evidence type="ECO:0000256" key="6">
    <source>
        <dbReference type="ARBA" id="ARBA00023136"/>
    </source>
</evidence>
<feature type="compositionally biased region" description="Low complexity" evidence="8">
    <location>
        <begin position="392"/>
        <end position="411"/>
    </location>
</feature>
<evidence type="ECO:0000256" key="7">
    <source>
        <dbReference type="SAM" id="Coils"/>
    </source>
</evidence>
<dbReference type="PANTHER" id="PTHR43731:SF14">
    <property type="entry name" value="PRESENILIN-ASSOCIATED RHOMBOID-LIKE PROTEIN, MITOCHONDRIAL"/>
    <property type="match status" value="1"/>
</dbReference>
<evidence type="ECO:0000256" key="5">
    <source>
        <dbReference type="ARBA" id="ARBA00022989"/>
    </source>
</evidence>
<keyword evidence="4" id="KW-0378">Hydrolase</keyword>
<comment type="caution">
    <text evidence="11">The sequence shown here is derived from an EMBL/GenBank/DDBJ whole genome shotgun (WGS) entry which is preliminary data.</text>
</comment>
<evidence type="ECO:0000256" key="9">
    <source>
        <dbReference type="SAM" id="Phobius"/>
    </source>
</evidence>
<dbReference type="PROSITE" id="PS50888">
    <property type="entry name" value="BHLH"/>
    <property type="match status" value="1"/>
</dbReference>
<dbReference type="GO" id="GO:0016020">
    <property type="term" value="C:membrane"/>
    <property type="evidence" value="ECO:0007669"/>
    <property type="project" value="UniProtKB-SubCell"/>
</dbReference>
<keyword evidence="3 9" id="KW-0812">Transmembrane</keyword>
<feature type="transmembrane region" description="Helical" evidence="9">
    <location>
        <begin position="725"/>
        <end position="744"/>
    </location>
</feature>
<reference evidence="11" key="1">
    <citation type="submission" date="2021-06" db="EMBL/GenBank/DDBJ databases">
        <title>Genome Sequence of Mortierella hyaline Strain SCG-10, a Cold-Adapted, Nitrate-Reducing Fungus Isolated from Soil in Minnesota, USA.</title>
        <authorList>
            <person name="Aldossari N."/>
        </authorList>
    </citation>
    <scope>NUCLEOTIDE SEQUENCE</scope>
    <source>
        <strain evidence="11">SCG-10</strain>
    </source>
</reference>
<dbReference type="InterPro" id="IPR011598">
    <property type="entry name" value="bHLH_dom"/>
</dbReference>
<dbReference type="SUPFAM" id="SSF144091">
    <property type="entry name" value="Rhomboid-like"/>
    <property type="match status" value="1"/>
</dbReference>
<feature type="compositionally biased region" description="Low complexity" evidence="8">
    <location>
        <begin position="189"/>
        <end position="231"/>
    </location>
</feature>
<dbReference type="SMART" id="SM00353">
    <property type="entry name" value="HLH"/>
    <property type="match status" value="1"/>
</dbReference>
<dbReference type="AlphaFoldDB" id="A0A9P7XSI6"/>
<keyword evidence="5 9" id="KW-1133">Transmembrane helix</keyword>
<accession>A0A9P7XSI6</accession>
<evidence type="ECO:0000256" key="2">
    <source>
        <dbReference type="ARBA" id="ARBA00009045"/>
    </source>
</evidence>
<comment type="similarity">
    <text evidence="2">Belongs to the peptidase S54 family.</text>
</comment>
<evidence type="ECO:0000259" key="10">
    <source>
        <dbReference type="PROSITE" id="PS50888"/>
    </source>
</evidence>
<feature type="transmembrane region" description="Helical" evidence="9">
    <location>
        <begin position="784"/>
        <end position="800"/>
    </location>
</feature>
<name>A0A9P7XSI6_9FUNG</name>
<dbReference type="Proteomes" id="UP000707451">
    <property type="component" value="Unassembled WGS sequence"/>
</dbReference>
<sequence>MAATVPVELAAASAVTSSIPTNTATAAVSRSIRSGRHNRGERMTFELDDVLREYTPDQFKTCKAYDVGGVNILNKKPVDSKTALDKIKRRRETHNRVERRRRDCINQLIDELTALLPKEDDNDISKSHRVNILRTAIAHIQNLTRQNENLQQQVDALKAGQPMPPPAIITTLAPMMDYDDSETAYSDNLPSPGSASYSAYSPRSPLSPSVSAAAGGAYSPLSSPGGPLSPYHPLNPSAGHGRGTYQDWTQPSGQLNSSFGEQSTSYSNETMASTTAPMPDIPMIVEPSEHVSTPESGSLGTGSKRLNRQTLPRLQLAPPPFHQHSQHHNHHQQQQPQGYYQQQHHGYQQQHYHDQSHHPRRSRSNSGGGYPQSPSYYGHDSASATSPNSTYSDFSSSTGPWSSSSGGPYSAGQGGGRGGGPESSTSSSFDTNVAVLPFITSMLRAITHSGTRTAAGGPGFLTNALRLAVSSPLPRQASVRTWTSIPTTTISHDHAPIVSGFRSCQRMSATTRVLQSSLLASSASRGLFTATTGSKVVAGATVTAGRVMTGQVRRLTFQELQHQQYIRSFSTSGLRNSRNALTRVAGNFTIDSSNKVVYTILAINVTVFGIWQYAEGNARRFNDGRLYMFMFRHFTDSLQNLKEGRVWTLVTSAFSHKEWYHILLNTMVLLSFGDPVWRLLGTRKFLAVYLGSAITASLSSIVYYANLEPYLRRMQHKPPSNSIHYSMGASGSIMGITTAFACVYPMSQYSLFFVITMPAAALIGLFGVYELYNVLAANTGRFDSAGHLGGGLFGAAYYFTKLRPLIRR</sequence>
<comment type="subcellular location">
    <subcellularLocation>
        <location evidence="1">Membrane</location>
        <topology evidence="1">Multi-pass membrane protein</topology>
    </subcellularLocation>
</comment>
<feature type="compositionally biased region" description="Polar residues" evidence="8">
    <location>
        <begin position="382"/>
        <end position="391"/>
    </location>
</feature>
<dbReference type="InterPro" id="IPR035952">
    <property type="entry name" value="Rhomboid-like_sf"/>
</dbReference>